<dbReference type="EMBL" id="NRQW01000007">
    <property type="protein sequence ID" value="PLZ94548.1"/>
    <property type="molecule type" value="Genomic_DNA"/>
</dbReference>
<proteinExistence type="predicted"/>
<organism evidence="1 2">
    <name type="scientific">Fischerella muscicola CCMEE 5323</name>
    <dbReference type="NCBI Taxonomy" id="2019572"/>
    <lineage>
        <taxon>Bacteria</taxon>
        <taxon>Bacillati</taxon>
        <taxon>Cyanobacteriota</taxon>
        <taxon>Cyanophyceae</taxon>
        <taxon>Nostocales</taxon>
        <taxon>Hapalosiphonaceae</taxon>
        <taxon>Fischerella</taxon>
    </lineage>
</organism>
<comment type="caution">
    <text evidence="1">The sequence shown here is derived from an EMBL/GenBank/DDBJ whole genome shotgun (WGS) entry which is preliminary data.</text>
</comment>
<gene>
    <name evidence="1" type="ORF">CEN44_00405</name>
</gene>
<reference evidence="1 2" key="1">
    <citation type="submission" date="2017-08" db="EMBL/GenBank/DDBJ databases">
        <title>Genomes of Fischerella (Mastigocladus) sp. strains.</title>
        <authorList>
            <person name="Miller S.R."/>
        </authorList>
    </citation>
    <scope>NUCLEOTIDE SEQUENCE [LARGE SCALE GENOMIC DNA]</scope>
    <source>
        <strain evidence="1 2">CCMEE 5323</strain>
    </source>
</reference>
<keyword evidence="2" id="KW-1185">Reference proteome</keyword>
<dbReference type="AlphaFoldDB" id="A0A2N6K997"/>
<evidence type="ECO:0000313" key="1">
    <source>
        <dbReference type="EMBL" id="PLZ94548.1"/>
    </source>
</evidence>
<dbReference type="Proteomes" id="UP000235036">
    <property type="component" value="Unassembled WGS sequence"/>
</dbReference>
<protein>
    <submittedName>
        <fullName evidence="1">Uncharacterized protein</fullName>
    </submittedName>
</protein>
<evidence type="ECO:0000313" key="2">
    <source>
        <dbReference type="Proteomes" id="UP000235036"/>
    </source>
</evidence>
<name>A0A2N6K997_FISMU</name>
<accession>A0A2N6K997</accession>
<sequence length="95" mass="10803">MTAIHGLVYALVQSDVITNINQFIDNTKTFVQNIVIFLINIKTFAQTLVTVIRNIKTVVINVEAIAPSTNCHLQTQRNYSLISDFARVKKQKYMC</sequence>